<keyword evidence="1" id="KW-0812">Transmembrane</keyword>
<gene>
    <name evidence="2" type="ORF">CAUS1442_LOCUS3372</name>
</gene>
<dbReference type="AlphaFoldDB" id="A0A7R9WPM9"/>
<dbReference type="PANTHER" id="PTHR35791">
    <property type="entry name" value="UPF0754 MEMBRANE PROTEIN YHEB"/>
    <property type="match status" value="1"/>
</dbReference>
<proteinExistence type="predicted"/>
<feature type="transmembrane region" description="Helical" evidence="1">
    <location>
        <begin position="392"/>
        <end position="412"/>
    </location>
</feature>
<dbReference type="EMBL" id="HBEF01005458">
    <property type="protein sequence ID" value="CAD8331273.1"/>
    <property type="molecule type" value="Transcribed_RNA"/>
</dbReference>
<feature type="transmembrane region" description="Helical" evidence="1">
    <location>
        <begin position="222"/>
        <end position="242"/>
    </location>
</feature>
<accession>A0A7R9WPM9</accession>
<reference evidence="2" key="1">
    <citation type="submission" date="2021-01" db="EMBL/GenBank/DDBJ databases">
        <authorList>
            <person name="Corre E."/>
            <person name="Pelletier E."/>
            <person name="Niang G."/>
            <person name="Scheremetjew M."/>
            <person name="Finn R."/>
            <person name="Kale V."/>
            <person name="Holt S."/>
            <person name="Cochrane G."/>
            <person name="Meng A."/>
            <person name="Brown T."/>
            <person name="Cohen L."/>
        </authorList>
    </citation>
    <scope>NUCLEOTIDE SEQUENCE</scope>
    <source>
        <strain evidence="2">CCMP3328</strain>
    </source>
</reference>
<keyword evidence="1" id="KW-1133">Transmembrane helix</keyword>
<sequence>MGFEAEYAWWEYFMIPWIAGFVGYVTNVLALQLTFYPLEFVGIELFRLENEPWGIIGWQGIIPTKARKMASISFDLMTQKLLSIHDIFGQLDPVKFSQVMEDPLLLMMDSVINEVANEYMPQAWNQLPKEVRDDIIVTADRESPAFMAAFMKDMQEHVEDVVDIKELCVNACVENKHLLVKIFQECGDKEFIFIRRSGFYFGFLFGVLQMTVWLFYDAGWILPVAGFLVGWVTNYIALKVIFQPLEPKQILCWTLHGIFLKRQVEVSETFARVICTEILHVKAMWDAIFTGRLSKNFFAMLRAHTLVFTDKMIAEIKPLAIAAMGADKFNQMKESIAQKVLEKIPDVIDASYEYTQEALDMEATIRVKMAQLSSSDFEGVLHPAFQEDEIQLIALGGVLGAAVGVIQLFTLFG</sequence>
<keyword evidence="1" id="KW-0472">Membrane</keyword>
<evidence type="ECO:0008006" key="3">
    <source>
        <dbReference type="Google" id="ProtNLM"/>
    </source>
</evidence>
<evidence type="ECO:0000256" key="1">
    <source>
        <dbReference type="SAM" id="Phobius"/>
    </source>
</evidence>
<feature type="transmembrane region" description="Helical" evidence="1">
    <location>
        <begin position="198"/>
        <end position="216"/>
    </location>
</feature>
<protein>
    <recommendedName>
        <fullName evidence="3">DUF445 domain-containing protein</fullName>
    </recommendedName>
</protein>
<dbReference type="PANTHER" id="PTHR35791:SF1">
    <property type="entry name" value="UPF0754 MEMBRANE PROTEIN YHEB"/>
    <property type="match status" value="1"/>
</dbReference>
<organism evidence="2">
    <name type="scientific">Craspedostauros australis</name>
    <dbReference type="NCBI Taxonomy" id="1486917"/>
    <lineage>
        <taxon>Eukaryota</taxon>
        <taxon>Sar</taxon>
        <taxon>Stramenopiles</taxon>
        <taxon>Ochrophyta</taxon>
        <taxon>Bacillariophyta</taxon>
        <taxon>Bacillariophyceae</taxon>
        <taxon>Bacillariophycidae</taxon>
        <taxon>Naviculales</taxon>
        <taxon>Naviculaceae</taxon>
        <taxon>Craspedostauros</taxon>
    </lineage>
</organism>
<evidence type="ECO:0000313" key="2">
    <source>
        <dbReference type="EMBL" id="CAD8331273.1"/>
    </source>
</evidence>
<feature type="transmembrane region" description="Helical" evidence="1">
    <location>
        <begin position="12"/>
        <end position="38"/>
    </location>
</feature>
<name>A0A7R9WPM9_9STRA</name>